<sequence length="517" mass="59065">MEQSLVIQVTVCVFVVIGVLGRVLYSIWLKPKMLEMQLRRQGLRGNKYRPLADIKDEAASLKEAWSKPMELTHEIIPRVIPYDHQMFKRHGKMAFKWAGTTPKLNIWDLDMMREILQNKSGEILKPRVNPLIRLLVMGVASLEGEVWAHRRKLINPAFHMEKLKGMVPAFRTSCINLVKRWEKLMSSEGSCEVDVWPELQNLTGDVISRTAFGSSFEEGKQIFELQKEQAALVIEAARSVYLPGFRFLPTAKNKRRIFINSEVKRMLTDIIHKKIDSIKMSGSANDDLLSMLLQSSNLNLATEDKNKKNNEITIDDVIQECKLFYLAGQETTSVLLTWTLILLSMHPTWQQKAREEVLYTCGKNTPDFESISHLKIVNMILHEVLRLYPPVVFLLRYVNKEIKFGDITLPAGAEALIPVLQVHHDPEIWGEDAEEFNPERFSEGVSKASKGQNAFFPFGWGPRICIGQTFAMIEAKLALAMILQHFSFELSPSYAHAPYTVVTLQPQYGAHLILHQL</sequence>
<dbReference type="GO" id="GO:0005506">
    <property type="term" value="F:iron ion binding"/>
    <property type="evidence" value="ECO:0007669"/>
    <property type="project" value="InterPro"/>
</dbReference>
<evidence type="ECO:0000313" key="15">
    <source>
        <dbReference type="RefSeq" id="XP_039143674.1"/>
    </source>
</evidence>
<keyword evidence="9 12" id="KW-0503">Monooxygenase</keyword>
<evidence type="ECO:0000256" key="13">
    <source>
        <dbReference type="SAM" id="Phobius"/>
    </source>
</evidence>
<comment type="cofactor">
    <cofactor evidence="11">
        <name>heme</name>
        <dbReference type="ChEBI" id="CHEBI:30413"/>
    </cofactor>
</comment>
<dbReference type="PRINTS" id="PR00385">
    <property type="entry name" value="P450"/>
</dbReference>
<gene>
    <name evidence="15" type="primary">LOC120280794</name>
</gene>
<dbReference type="Proteomes" id="UP001515500">
    <property type="component" value="Chromosome 17"/>
</dbReference>
<dbReference type="InterPro" id="IPR036396">
    <property type="entry name" value="Cyt_P450_sf"/>
</dbReference>
<evidence type="ECO:0000256" key="11">
    <source>
        <dbReference type="PIRSR" id="PIRSR602401-1"/>
    </source>
</evidence>
<dbReference type="PANTHER" id="PTHR24282:SF148">
    <property type="entry name" value="CYTOCHROME P450 72A15-LIKE"/>
    <property type="match status" value="1"/>
</dbReference>
<dbReference type="InterPro" id="IPR001128">
    <property type="entry name" value="Cyt_P450"/>
</dbReference>
<evidence type="ECO:0000256" key="8">
    <source>
        <dbReference type="ARBA" id="ARBA00023004"/>
    </source>
</evidence>
<dbReference type="GO" id="GO:0016705">
    <property type="term" value="F:oxidoreductase activity, acting on paired donors, with incorporation or reduction of molecular oxygen"/>
    <property type="evidence" value="ECO:0007669"/>
    <property type="project" value="InterPro"/>
</dbReference>
<evidence type="ECO:0000313" key="14">
    <source>
        <dbReference type="Proteomes" id="UP001515500"/>
    </source>
</evidence>
<feature type="binding site" description="axial binding residue" evidence="11">
    <location>
        <position position="465"/>
    </location>
    <ligand>
        <name>heme</name>
        <dbReference type="ChEBI" id="CHEBI:30413"/>
    </ligand>
    <ligandPart>
        <name>Fe</name>
        <dbReference type="ChEBI" id="CHEBI:18248"/>
    </ligandPart>
</feature>
<dbReference type="AlphaFoldDB" id="A0AB40CUJ0"/>
<evidence type="ECO:0000256" key="9">
    <source>
        <dbReference type="ARBA" id="ARBA00023033"/>
    </source>
</evidence>
<evidence type="ECO:0000256" key="2">
    <source>
        <dbReference type="ARBA" id="ARBA00010617"/>
    </source>
</evidence>
<dbReference type="Pfam" id="PF00067">
    <property type="entry name" value="p450"/>
    <property type="match status" value="1"/>
</dbReference>
<keyword evidence="7 12" id="KW-0560">Oxidoreductase</keyword>
<dbReference type="FunFam" id="1.10.630.10:FF:000029">
    <property type="entry name" value="Cytochrome P450 734A1"/>
    <property type="match status" value="1"/>
</dbReference>
<dbReference type="GeneID" id="120280794"/>
<dbReference type="PANTHER" id="PTHR24282">
    <property type="entry name" value="CYTOCHROME P450 FAMILY MEMBER"/>
    <property type="match status" value="1"/>
</dbReference>
<organism evidence="14 15">
    <name type="scientific">Dioscorea cayennensis subsp. rotundata</name>
    <name type="common">White Guinea yam</name>
    <name type="synonym">Dioscorea rotundata</name>
    <dbReference type="NCBI Taxonomy" id="55577"/>
    <lineage>
        <taxon>Eukaryota</taxon>
        <taxon>Viridiplantae</taxon>
        <taxon>Streptophyta</taxon>
        <taxon>Embryophyta</taxon>
        <taxon>Tracheophyta</taxon>
        <taxon>Spermatophyta</taxon>
        <taxon>Magnoliopsida</taxon>
        <taxon>Liliopsida</taxon>
        <taxon>Dioscoreales</taxon>
        <taxon>Dioscoreaceae</taxon>
        <taxon>Dioscorea</taxon>
    </lineage>
</organism>
<dbReference type="RefSeq" id="XP_039143674.1">
    <property type="nucleotide sequence ID" value="XM_039287740.1"/>
</dbReference>
<feature type="transmembrane region" description="Helical" evidence="13">
    <location>
        <begin position="6"/>
        <end position="29"/>
    </location>
</feature>
<dbReference type="Gene3D" id="1.10.630.10">
    <property type="entry name" value="Cytochrome P450"/>
    <property type="match status" value="1"/>
</dbReference>
<dbReference type="PROSITE" id="PS00086">
    <property type="entry name" value="CYTOCHROME_P450"/>
    <property type="match status" value="1"/>
</dbReference>
<reference evidence="15" key="1">
    <citation type="submission" date="2025-08" db="UniProtKB">
        <authorList>
            <consortium name="RefSeq"/>
        </authorList>
    </citation>
    <scope>IDENTIFICATION</scope>
</reference>
<keyword evidence="3 11" id="KW-0349">Heme</keyword>
<evidence type="ECO:0000256" key="12">
    <source>
        <dbReference type="RuleBase" id="RU000461"/>
    </source>
</evidence>
<name>A0AB40CUJ0_DIOCR</name>
<evidence type="ECO:0000256" key="7">
    <source>
        <dbReference type="ARBA" id="ARBA00023002"/>
    </source>
</evidence>
<keyword evidence="10 13" id="KW-0472">Membrane</keyword>
<dbReference type="InterPro" id="IPR017972">
    <property type="entry name" value="Cyt_P450_CS"/>
</dbReference>
<keyword evidence="14" id="KW-1185">Reference proteome</keyword>
<keyword evidence="4 13" id="KW-0812">Transmembrane</keyword>
<dbReference type="InterPro" id="IPR002401">
    <property type="entry name" value="Cyt_P450_E_grp-I"/>
</dbReference>
<dbReference type="GO" id="GO:0016020">
    <property type="term" value="C:membrane"/>
    <property type="evidence" value="ECO:0007669"/>
    <property type="project" value="UniProtKB-SubCell"/>
</dbReference>
<protein>
    <submittedName>
        <fullName evidence="15">Cytochrome P450 CYP72A219-like</fullName>
    </submittedName>
</protein>
<dbReference type="InterPro" id="IPR050665">
    <property type="entry name" value="Cytochrome_P450_Monooxygen"/>
</dbReference>
<accession>A0AB40CUJ0</accession>
<proteinExistence type="inferred from homology"/>
<evidence type="ECO:0000256" key="5">
    <source>
        <dbReference type="ARBA" id="ARBA00022723"/>
    </source>
</evidence>
<keyword evidence="6 13" id="KW-1133">Transmembrane helix</keyword>
<evidence type="ECO:0000256" key="1">
    <source>
        <dbReference type="ARBA" id="ARBA00004167"/>
    </source>
</evidence>
<keyword evidence="8 11" id="KW-0408">Iron</keyword>
<dbReference type="GO" id="GO:0008202">
    <property type="term" value="P:steroid metabolic process"/>
    <property type="evidence" value="ECO:0007669"/>
    <property type="project" value="UniProtKB-ARBA"/>
</dbReference>
<comment type="similarity">
    <text evidence="2 12">Belongs to the cytochrome P450 family.</text>
</comment>
<evidence type="ECO:0000256" key="3">
    <source>
        <dbReference type="ARBA" id="ARBA00022617"/>
    </source>
</evidence>
<evidence type="ECO:0000256" key="6">
    <source>
        <dbReference type="ARBA" id="ARBA00022989"/>
    </source>
</evidence>
<keyword evidence="5 11" id="KW-0479">Metal-binding</keyword>
<dbReference type="SUPFAM" id="SSF48264">
    <property type="entry name" value="Cytochrome P450"/>
    <property type="match status" value="1"/>
</dbReference>
<dbReference type="GO" id="GO:0020037">
    <property type="term" value="F:heme binding"/>
    <property type="evidence" value="ECO:0007669"/>
    <property type="project" value="InterPro"/>
</dbReference>
<evidence type="ECO:0000256" key="4">
    <source>
        <dbReference type="ARBA" id="ARBA00022692"/>
    </source>
</evidence>
<evidence type="ECO:0000256" key="10">
    <source>
        <dbReference type="ARBA" id="ARBA00023136"/>
    </source>
</evidence>
<dbReference type="GO" id="GO:0004497">
    <property type="term" value="F:monooxygenase activity"/>
    <property type="evidence" value="ECO:0007669"/>
    <property type="project" value="UniProtKB-KW"/>
</dbReference>
<comment type="subcellular location">
    <subcellularLocation>
        <location evidence="1">Membrane</location>
        <topology evidence="1">Single-pass membrane protein</topology>
    </subcellularLocation>
</comment>
<dbReference type="PRINTS" id="PR00463">
    <property type="entry name" value="EP450I"/>
</dbReference>